<reference evidence="1" key="1">
    <citation type="submission" date="2016-10" db="EMBL/GenBank/DDBJ databases">
        <title>Draft genome sequences of four alkaliphilic bacteria belonging to the Anaerobacillus genus.</title>
        <authorList>
            <person name="Bassil N.M."/>
            <person name="Lloyd J.R."/>
        </authorList>
    </citation>
    <scope>NUCLEOTIDE SEQUENCE [LARGE SCALE GENOMIC DNA]</scope>
    <source>
        <strain evidence="1">NB2006</strain>
    </source>
</reference>
<evidence type="ECO:0000313" key="1">
    <source>
        <dbReference type="EMBL" id="OIJ11998.1"/>
    </source>
</evidence>
<proteinExistence type="predicted"/>
<dbReference type="AlphaFoldDB" id="A0A1S2LHJ2"/>
<accession>A0A1S2LHJ2</accession>
<organism evidence="1">
    <name type="scientific">Anaerobacillus isosaccharinicus</name>
    <dbReference type="NCBI Taxonomy" id="1532552"/>
    <lineage>
        <taxon>Bacteria</taxon>
        <taxon>Bacillati</taxon>
        <taxon>Bacillota</taxon>
        <taxon>Bacilli</taxon>
        <taxon>Bacillales</taxon>
        <taxon>Bacillaceae</taxon>
        <taxon>Anaerobacillus</taxon>
    </lineage>
</organism>
<gene>
    <name evidence="1" type="ORF">AWH56_15095</name>
</gene>
<sequence>MLFENLTEQIKEYPKLYEVIQTMLREDFIITNISASSMLVGTKRRCGSFMKTTNGVDSKKSLPAIETMLIRVSSFLLRY</sequence>
<dbReference type="EMBL" id="LQXD01000131">
    <property type="protein sequence ID" value="OIJ11998.1"/>
    <property type="molecule type" value="Genomic_DNA"/>
</dbReference>
<name>A0A1S2LHJ2_9BACI</name>
<comment type="caution">
    <text evidence="1">The sequence shown here is derived from an EMBL/GenBank/DDBJ whole genome shotgun (WGS) entry which is preliminary data.</text>
</comment>
<protein>
    <submittedName>
        <fullName evidence="1">Uncharacterized protein</fullName>
    </submittedName>
</protein>